<reference evidence="1" key="1">
    <citation type="submission" date="2018-02" db="EMBL/GenBank/DDBJ databases">
        <title>Rhizophora mucronata_Transcriptome.</title>
        <authorList>
            <person name="Meera S.P."/>
            <person name="Sreeshan A."/>
            <person name="Augustine A."/>
        </authorList>
    </citation>
    <scope>NUCLEOTIDE SEQUENCE</scope>
    <source>
        <tissue evidence="1">Leaf</tissue>
    </source>
</reference>
<name>A0A2P2N5X6_RHIMU</name>
<organism evidence="1">
    <name type="scientific">Rhizophora mucronata</name>
    <name type="common">Asiatic mangrove</name>
    <dbReference type="NCBI Taxonomy" id="61149"/>
    <lineage>
        <taxon>Eukaryota</taxon>
        <taxon>Viridiplantae</taxon>
        <taxon>Streptophyta</taxon>
        <taxon>Embryophyta</taxon>
        <taxon>Tracheophyta</taxon>
        <taxon>Spermatophyta</taxon>
        <taxon>Magnoliopsida</taxon>
        <taxon>eudicotyledons</taxon>
        <taxon>Gunneridae</taxon>
        <taxon>Pentapetalae</taxon>
        <taxon>rosids</taxon>
        <taxon>fabids</taxon>
        <taxon>Malpighiales</taxon>
        <taxon>Rhizophoraceae</taxon>
        <taxon>Rhizophora</taxon>
    </lineage>
</organism>
<accession>A0A2P2N5X6</accession>
<evidence type="ECO:0000313" key="1">
    <source>
        <dbReference type="EMBL" id="MBX37899.1"/>
    </source>
</evidence>
<dbReference type="EMBL" id="GGEC01057415">
    <property type="protein sequence ID" value="MBX37899.1"/>
    <property type="molecule type" value="Transcribed_RNA"/>
</dbReference>
<protein>
    <submittedName>
        <fullName evidence="1">Uncharacterized protein</fullName>
    </submittedName>
</protein>
<proteinExistence type="predicted"/>
<sequence>MHRSKGPERGVESRD</sequence>